<evidence type="ECO:0000313" key="4">
    <source>
        <dbReference type="Proteomes" id="UP000187425"/>
    </source>
</evidence>
<evidence type="ECO:0000313" key="2">
    <source>
        <dbReference type="EMBL" id="OME64754.1"/>
    </source>
</evidence>
<protein>
    <submittedName>
        <fullName evidence="2">Uncharacterized protein</fullName>
    </submittedName>
</protein>
<dbReference type="Proteomes" id="UP000187313">
    <property type="component" value="Unassembled WGS sequence"/>
</dbReference>
<dbReference type="AlphaFoldDB" id="A0A1R0Z967"/>
<sequence length="122" mass="14118">MKTKKEVITAFAVAKYDGARGYYLFSCDLEWNVIGGTLHDSLQEAKDCAENSSHVPINWISIVIHHYEILVERFKNKEYGIEELQRRLNTAVMPDPPKTEISTRLLKLDNDLEMYAQHGRHL</sequence>
<evidence type="ECO:0000313" key="3">
    <source>
        <dbReference type="Proteomes" id="UP000187313"/>
    </source>
</evidence>
<proteinExistence type="predicted"/>
<reference evidence="2 4" key="1">
    <citation type="submission" date="2016-11" db="EMBL/GenBank/DDBJ databases">
        <title>Paenibacillus species isolates.</title>
        <authorList>
            <person name="Beno S.M."/>
        </authorList>
    </citation>
    <scope>NUCLEOTIDE SEQUENCE [LARGE SCALE GENOMIC DNA]</scope>
    <source>
        <strain evidence="2 4">FSL H7-0443</strain>
        <strain evidence="1 3">FSL R5-0923</strain>
    </source>
</reference>
<dbReference type="EMBL" id="MPTD01000025">
    <property type="protein sequence ID" value="OMD46308.1"/>
    <property type="molecule type" value="Genomic_DNA"/>
</dbReference>
<dbReference type="RefSeq" id="WP_076286696.1">
    <property type="nucleotide sequence ID" value="NZ_MPTD01000025.1"/>
</dbReference>
<dbReference type="OrthoDB" id="2452999at2"/>
<dbReference type="EMBL" id="MPTW01000024">
    <property type="protein sequence ID" value="OME64754.1"/>
    <property type="molecule type" value="Genomic_DNA"/>
</dbReference>
<comment type="caution">
    <text evidence="2">The sequence shown here is derived from an EMBL/GenBank/DDBJ whole genome shotgun (WGS) entry which is preliminary data.</text>
</comment>
<accession>A0A1R0Z967</accession>
<evidence type="ECO:0000313" key="1">
    <source>
        <dbReference type="EMBL" id="OMD46308.1"/>
    </source>
</evidence>
<dbReference type="Proteomes" id="UP000187425">
    <property type="component" value="Unassembled WGS sequence"/>
</dbReference>
<organism evidence="2 4">
    <name type="scientific">Paenibacillus odorifer</name>
    <dbReference type="NCBI Taxonomy" id="189426"/>
    <lineage>
        <taxon>Bacteria</taxon>
        <taxon>Bacillati</taxon>
        <taxon>Bacillota</taxon>
        <taxon>Bacilli</taxon>
        <taxon>Bacillales</taxon>
        <taxon>Paenibacillaceae</taxon>
        <taxon>Paenibacillus</taxon>
    </lineage>
</organism>
<keyword evidence="3" id="KW-1185">Reference proteome</keyword>
<gene>
    <name evidence="1" type="ORF">BSK51_27110</name>
    <name evidence="2" type="ORF">BSK65_26770</name>
</gene>
<name>A0A1R0Z967_9BACL</name>